<dbReference type="Gene3D" id="2.40.10.480">
    <property type="match status" value="1"/>
</dbReference>
<feature type="domain" description="Pyrrolo-quinoline quinone repeat" evidence="2">
    <location>
        <begin position="50"/>
        <end position="176"/>
    </location>
</feature>
<dbReference type="SUPFAM" id="SSF50998">
    <property type="entry name" value="Quinoprotein alcohol dehydrogenase-like"/>
    <property type="match status" value="1"/>
</dbReference>
<proteinExistence type="predicted"/>
<dbReference type="InterPro" id="IPR002372">
    <property type="entry name" value="PQQ_rpt_dom"/>
</dbReference>
<dbReference type="InterPro" id="IPR011047">
    <property type="entry name" value="Quinoprotein_ADH-like_sf"/>
</dbReference>
<dbReference type="Gene3D" id="2.40.128.630">
    <property type="match status" value="1"/>
</dbReference>
<evidence type="ECO:0000256" key="1">
    <source>
        <dbReference type="SAM" id="SignalP"/>
    </source>
</evidence>
<protein>
    <submittedName>
        <fullName evidence="3">Outer membrane protein assembly factor BamB</fullName>
    </submittedName>
</protein>
<sequence>MIRSLLTSTALLALTTASSLHAEEWSRFRGPNGTGVGDAKNLPATFDDSNTAWSVKLGKGWSSPVLWKDKVIATVETDGGHRAVMCLSAVDGKTLWKHEEAFQSHQQHKFNSFASSSPFVDAERIYINWTSGDSVAALALDHSGKPLWRRENLSPYVHEHGSGCSAIVADGVMLIRSEFSLEKNGKSLATPEQVDWKPSLQGLDAATGKTLWKIDLPHTINPYSTPVVRDLPDGKKEFIVANTTSGVMGLDTKTGKINWQHNPGLRQRSVGSFVLANNLLFAAFGSGDGGKESALLKLGNGKAEEAGSIIKNIPYVPTPLLIGDRLYMLKDGGILTCLKWPSGEEVYSERVVGGSGGSTKYFASPVASDGKIFCCSQTGEVVVVKAGDQFEILAANKLDSPINATPAIGHGRIYVRTQDSLYAIGAKTPVLP</sequence>
<dbReference type="Proteomes" id="UP000253426">
    <property type="component" value="Unassembled WGS sequence"/>
</dbReference>
<feature type="signal peptide" evidence="1">
    <location>
        <begin position="1"/>
        <end position="22"/>
    </location>
</feature>
<evidence type="ECO:0000313" key="3">
    <source>
        <dbReference type="EMBL" id="RBP42464.1"/>
    </source>
</evidence>
<dbReference type="PANTHER" id="PTHR34512">
    <property type="entry name" value="CELL SURFACE PROTEIN"/>
    <property type="match status" value="1"/>
</dbReference>
<dbReference type="AlphaFoldDB" id="A0A366HJP3"/>
<feature type="domain" description="Pyrrolo-quinoline quinone repeat" evidence="2">
    <location>
        <begin position="200"/>
        <end position="288"/>
    </location>
</feature>
<evidence type="ECO:0000313" key="4">
    <source>
        <dbReference type="Proteomes" id="UP000253426"/>
    </source>
</evidence>
<name>A0A366HJP3_9BACT</name>
<dbReference type="Gene3D" id="2.130.10.10">
    <property type="entry name" value="YVTN repeat-like/Quinoprotein amine dehydrogenase"/>
    <property type="match status" value="1"/>
</dbReference>
<keyword evidence="4" id="KW-1185">Reference proteome</keyword>
<accession>A0A366HJP3</accession>
<gene>
    <name evidence="3" type="ORF">DES53_106172</name>
</gene>
<dbReference type="PANTHER" id="PTHR34512:SF30">
    <property type="entry name" value="OUTER MEMBRANE PROTEIN ASSEMBLY FACTOR BAMB"/>
    <property type="match status" value="1"/>
</dbReference>
<dbReference type="RefSeq" id="WP_113959594.1">
    <property type="nucleotide sequence ID" value="NZ_QNRR01000006.1"/>
</dbReference>
<organism evidence="3 4">
    <name type="scientific">Roseimicrobium gellanilyticum</name>
    <dbReference type="NCBI Taxonomy" id="748857"/>
    <lineage>
        <taxon>Bacteria</taxon>
        <taxon>Pseudomonadati</taxon>
        <taxon>Verrucomicrobiota</taxon>
        <taxon>Verrucomicrobiia</taxon>
        <taxon>Verrucomicrobiales</taxon>
        <taxon>Verrucomicrobiaceae</taxon>
        <taxon>Roseimicrobium</taxon>
    </lineage>
</organism>
<dbReference type="OrthoDB" id="5173551at2"/>
<dbReference type="Pfam" id="PF13360">
    <property type="entry name" value="PQQ_2"/>
    <property type="match status" value="2"/>
</dbReference>
<keyword evidence="1" id="KW-0732">Signal</keyword>
<comment type="caution">
    <text evidence="3">The sequence shown here is derived from an EMBL/GenBank/DDBJ whole genome shotgun (WGS) entry which is preliminary data.</text>
</comment>
<evidence type="ECO:0000259" key="2">
    <source>
        <dbReference type="Pfam" id="PF13360"/>
    </source>
</evidence>
<reference evidence="3 4" key="1">
    <citation type="submission" date="2018-06" db="EMBL/GenBank/DDBJ databases">
        <title>Genomic Encyclopedia of Type Strains, Phase IV (KMG-IV): sequencing the most valuable type-strain genomes for metagenomic binning, comparative biology and taxonomic classification.</title>
        <authorList>
            <person name="Goeker M."/>
        </authorList>
    </citation>
    <scope>NUCLEOTIDE SEQUENCE [LARGE SCALE GENOMIC DNA]</scope>
    <source>
        <strain evidence="3 4">DSM 25532</strain>
    </source>
</reference>
<feature type="chain" id="PRO_5016637270" evidence="1">
    <location>
        <begin position="23"/>
        <end position="432"/>
    </location>
</feature>
<dbReference type="InterPro" id="IPR015943">
    <property type="entry name" value="WD40/YVTN_repeat-like_dom_sf"/>
</dbReference>
<dbReference type="EMBL" id="QNRR01000006">
    <property type="protein sequence ID" value="RBP42464.1"/>
    <property type="molecule type" value="Genomic_DNA"/>
</dbReference>